<dbReference type="InterPro" id="IPR017907">
    <property type="entry name" value="Znf_RING_CS"/>
</dbReference>
<evidence type="ECO:0000313" key="17">
    <source>
        <dbReference type="EMBL" id="CAH0107666.1"/>
    </source>
</evidence>
<dbReference type="Gene3D" id="1.20.1020.10">
    <property type="entry name" value="TAZ domain"/>
    <property type="match status" value="1"/>
</dbReference>
<evidence type="ECO:0000256" key="2">
    <source>
        <dbReference type="ARBA" id="ARBA00013184"/>
    </source>
</evidence>
<gene>
    <name evidence="17" type="ORF">DGAL_LOCUS10986</name>
</gene>
<reference evidence="17" key="1">
    <citation type="submission" date="2021-11" db="EMBL/GenBank/DDBJ databases">
        <authorList>
            <person name="Schell T."/>
        </authorList>
    </citation>
    <scope>NUCLEOTIDE SEQUENCE</scope>
    <source>
        <strain evidence="17">M5</strain>
    </source>
</reference>
<protein>
    <recommendedName>
        <fullName evidence="2">histone acetyltransferase</fullName>
        <ecNumber evidence="2">2.3.1.48</ecNumber>
    </recommendedName>
</protein>
<dbReference type="GO" id="GO:0008270">
    <property type="term" value="F:zinc ion binding"/>
    <property type="evidence" value="ECO:0007669"/>
    <property type="project" value="UniProtKB-KW"/>
</dbReference>
<dbReference type="PANTHER" id="PTHR13808:SF1">
    <property type="entry name" value="HISTONE ACETYLTRANSFERASE"/>
    <property type="match status" value="1"/>
</dbReference>
<dbReference type="SMART" id="SM00184">
    <property type="entry name" value="RING"/>
    <property type="match status" value="1"/>
</dbReference>
<evidence type="ECO:0000313" key="18">
    <source>
        <dbReference type="Proteomes" id="UP000789390"/>
    </source>
</evidence>
<dbReference type="Proteomes" id="UP000789390">
    <property type="component" value="Unassembled WGS sequence"/>
</dbReference>
<feature type="compositionally biased region" description="Low complexity" evidence="14">
    <location>
        <begin position="1"/>
        <end position="23"/>
    </location>
</feature>
<feature type="zinc finger region" description="TAZ-type" evidence="13">
    <location>
        <begin position="519"/>
        <end position="598"/>
    </location>
</feature>
<accession>A0A8J2WQG7</accession>
<evidence type="ECO:0000256" key="1">
    <source>
        <dbReference type="ARBA" id="ARBA00004123"/>
    </source>
</evidence>
<evidence type="ECO:0000256" key="9">
    <source>
        <dbReference type="ARBA" id="ARBA00023159"/>
    </source>
</evidence>
<dbReference type="GO" id="GO:0003713">
    <property type="term" value="F:transcription coactivator activity"/>
    <property type="evidence" value="ECO:0007669"/>
    <property type="project" value="TreeGrafter"/>
</dbReference>
<name>A0A8J2WQG7_9CRUS</name>
<feature type="compositionally biased region" description="Basic and acidic residues" evidence="14">
    <location>
        <begin position="35"/>
        <end position="50"/>
    </location>
</feature>
<keyword evidence="3" id="KW-0808">Transferase</keyword>
<keyword evidence="10" id="KW-0804">Transcription</keyword>
<dbReference type="PANTHER" id="PTHR13808">
    <property type="entry name" value="CBP/P300-RELATED"/>
    <property type="match status" value="1"/>
</dbReference>
<comment type="catalytic activity">
    <reaction evidence="12">
        <text>L-lysyl-[protein] + acetyl-CoA = N(6)-acetyl-L-lysyl-[protein] + CoA + H(+)</text>
        <dbReference type="Rhea" id="RHEA:45948"/>
        <dbReference type="Rhea" id="RHEA-COMP:9752"/>
        <dbReference type="Rhea" id="RHEA-COMP:10731"/>
        <dbReference type="ChEBI" id="CHEBI:15378"/>
        <dbReference type="ChEBI" id="CHEBI:29969"/>
        <dbReference type="ChEBI" id="CHEBI:57287"/>
        <dbReference type="ChEBI" id="CHEBI:57288"/>
        <dbReference type="ChEBI" id="CHEBI:61930"/>
        <dbReference type="EC" id="2.3.1.48"/>
    </reaction>
</comment>
<dbReference type="EC" id="2.3.1.48" evidence="2"/>
<dbReference type="InterPro" id="IPR001841">
    <property type="entry name" value="Znf_RING"/>
</dbReference>
<evidence type="ECO:0000256" key="8">
    <source>
        <dbReference type="ARBA" id="ARBA00023015"/>
    </source>
</evidence>
<dbReference type="Pfam" id="PF02135">
    <property type="entry name" value="zf-TAZ"/>
    <property type="match status" value="1"/>
</dbReference>
<keyword evidence="5 13" id="KW-0863">Zinc-finger</keyword>
<dbReference type="GO" id="GO:0004402">
    <property type="term" value="F:histone acetyltransferase activity"/>
    <property type="evidence" value="ECO:0007669"/>
    <property type="project" value="InterPro"/>
</dbReference>
<organism evidence="17 18">
    <name type="scientific">Daphnia galeata</name>
    <dbReference type="NCBI Taxonomy" id="27404"/>
    <lineage>
        <taxon>Eukaryota</taxon>
        <taxon>Metazoa</taxon>
        <taxon>Ecdysozoa</taxon>
        <taxon>Arthropoda</taxon>
        <taxon>Crustacea</taxon>
        <taxon>Branchiopoda</taxon>
        <taxon>Diplostraca</taxon>
        <taxon>Cladocera</taxon>
        <taxon>Anomopoda</taxon>
        <taxon>Daphniidae</taxon>
        <taxon>Daphnia</taxon>
    </lineage>
</organism>
<dbReference type="GO" id="GO:0031490">
    <property type="term" value="F:chromatin DNA binding"/>
    <property type="evidence" value="ECO:0007669"/>
    <property type="project" value="TreeGrafter"/>
</dbReference>
<feature type="domain" description="TAZ-type" evidence="16">
    <location>
        <begin position="519"/>
        <end position="598"/>
    </location>
</feature>
<evidence type="ECO:0000256" key="7">
    <source>
        <dbReference type="ARBA" id="ARBA00022853"/>
    </source>
</evidence>
<dbReference type="SUPFAM" id="SSF57933">
    <property type="entry name" value="TAZ domain"/>
    <property type="match status" value="1"/>
</dbReference>
<feature type="domain" description="RING-type" evidence="15">
    <location>
        <begin position="87"/>
        <end position="135"/>
    </location>
</feature>
<keyword evidence="4 13" id="KW-0479">Metal-binding</keyword>
<evidence type="ECO:0000259" key="15">
    <source>
        <dbReference type="PROSITE" id="PS50089"/>
    </source>
</evidence>
<dbReference type="PROSITE" id="PS50134">
    <property type="entry name" value="ZF_TAZ"/>
    <property type="match status" value="1"/>
</dbReference>
<dbReference type="InterPro" id="IPR013083">
    <property type="entry name" value="Znf_RING/FYVE/PHD"/>
</dbReference>
<dbReference type="SUPFAM" id="SSF57850">
    <property type="entry name" value="RING/U-box"/>
    <property type="match status" value="2"/>
</dbReference>
<evidence type="ECO:0000256" key="12">
    <source>
        <dbReference type="ARBA" id="ARBA00048017"/>
    </source>
</evidence>
<dbReference type="GO" id="GO:0005634">
    <property type="term" value="C:nucleus"/>
    <property type="evidence" value="ECO:0007669"/>
    <property type="project" value="UniProtKB-SubCell"/>
</dbReference>
<keyword evidence="11" id="KW-0539">Nucleus</keyword>
<dbReference type="InterPro" id="IPR018957">
    <property type="entry name" value="Znf_C3HC4_RING-type"/>
</dbReference>
<dbReference type="GO" id="GO:0000123">
    <property type="term" value="C:histone acetyltransferase complex"/>
    <property type="evidence" value="ECO:0007669"/>
    <property type="project" value="TreeGrafter"/>
</dbReference>
<evidence type="ECO:0000256" key="6">
    <source>
        <dbReference type="ARBA" id="ARBA00022833"/>
    </source>
</evidence>
<dbReference type="InterPro" id="IPR000197">
    <property type="entry name" value="Znf_TAZ"/>
</dbReference>
<evidence type="ECO:0000256" key="11">
    <source>
        <dbReference type="ARBA" id="ARBA00023242"/>
    </source>
</evidence>
<evidence type="ECO:0000256" key="3">
    <source>
        <dbReference type="ARBA" id="ARBA00022679"/>
    </source>
</evidence>
<dbReference type="GO" id="GO:0005667">
    <property type="term" value="C:transcription regulator complex"/>
    <property type="evidence" value="ECO:0007669"/>
    <property type="project" value="TreeGrafter"/>
</dbReference>
<comment type="subcellular location">
    <subcellularLocation>
        <location evidence="1">Nucleus</location>
    </subcellularLocation>
</comment>
<keyword evidence="8" id="KW-0805">Transcription regulation</keyword>
<evidence type="ECO:0000256" key="4">
    <source>
        <dbReference type="ARBA" id="ARBA00022723"/>
    </source>
</evidence>
<dbReference type="PROSITE" id="PS50089">
    <property type="entry name" value="ZF_RING_2"/>
    <property type="match status" value="1"/>
</dbReference>
<dbReference type="PROSITE" id="PS00518">
    <property type="entry name" value="ZF_RING_1"/>
    <property type="match status" value="1"/>
</dbReference>
<evidence type="ECO:0000256" key="5">
    <source>
        <dbReference type="ARBA" id="ARBA00022771"/>
    </source>
</evidence>
<dbReference type="OrthoDB" id="6359555at2759"/>
<dbReference type="Pfam" id="PF00097">
    <property type="entry name" value="zf-C3HC4"/>
    <property type="match status" value="1"/>
</dbReference>
<keyword evidence="18" id="KW-1185">Reference proteome</keyword>
<dbReference type="AlphaFoldDB" id="A0A8J2WQG7"/>
<keyword evidence="6 13" id="KW-0862">Zinc</keyword>
<sequence length="611" mass="69228">MVSVSSRSSSSSSTSSSASSDYSLWGDRGRRRNRVRDNGRVAENGRDRIQADPAHPPVVVDQPLPVNAEDQPALKDLAPEDEEFVSCQICFRNFDEKEHLPKYLEKCYHFFCLTCIETLVKGTNCRKVITCPLCRETSFLARMKCEELETNHIALSLLKKVEESQKREKDESNQQWCTECNSEATQNCNKSRHQLGNFDDVTLSSHSKLKETIIESDLEVDKAIQGLTKLQDSYVEISAIIQWLKAEISKKVSSNNARIAHLESLKSEDYGVDASNEKDMTATMDKIIQLVNKVTDNTDETEAADLKASQFFQTYGTNGLDFLITLLKEQETNPSADFTSSSNSGNSSRGIVQDISITPAQCTSSMKIMPTQSQIPKRLGEEHAVSATKMMQGSTDTLEISSEVTNIQKPQVSVSTNLVDLSRYETITWKNDSVFLFKVGPTSLTGVNNFTNYELDWFECKQDIMPNLFRCNNCEEPIGNCLFMYCFVCEDYQLCVSCFRNVKHCHTTMGKFGFDLFKDGESSSKIQLWVVTFFHVINCAKEQCTSSCQVLKRTFVHNKKCQKRLDRCSICKQLVATLILHARNCFEKDCRVPHCRSKRVRSLCNSYRNRS</sequence>
<dbReference type="Gene3D" id="3.30.60.90">
    <property type="match status" value="1"/>
</dbReference>
<feature type="region of interest" description="Disordered" evidence="14">
    <location>
        <begin position="1"/>
        <end position="64"/>
    </location>
</feature>
<keyword evidence="7" id="KW-0156">Chromatin regulator</keyword>
<keyword evidence="9" id="KW-0010">Activator</keyword>
<dbReference type="GO" id="GO:0045944">
    <property type="term" value="P:positive regulation of transcription by RNA polymerase II"/>
    <property type="evidence" value="ECO:0007669"/>
    <property type="project" value="TreeGrafter"/>
</dbReference>
<dbReference type="InterPro" id="IPR013178">
    <property type="entry name" value="Histone_AcTrfase_Rtt109/CBP"/>
</dbReference>
<dbReference type="InterPro" id="IPR035898">
    <property type="entry name" value="TAZ_dom_sf"/>
</dbReference>
<dbReference type="InterPro" id="IPR043145">
    <property type="entry name" value="Znf_ZZ_sf"/>
</dbReference>
<proteinExistence type="predicted"/>
<evidence type="ECO:0000256" key="10">
    <source>
        <dbReference type="ARBA" id="ARBA00023163"/>
    </source>
</evidence>
<dbReference type="Gene3D" id="3.30.40.10">
    <property type="entry name" value="Zinc/RING finger domain, C3HC4 (zinc finger)"/>
    <property type="match status" value="1"/>
</dbReference>
<evidence type="ECO:0000256" key="13">
    <source>
        <dbReference type="PROSITE-ProRule" id="PRU00203"/>
    </source>
</evidence>
<comment type="caution">
    <text evidence="17">The sequence shown here is derived from an EMBL/GenBank/DDBJ whole genome shotgun (WGS) entry which is preliminary data.</text>
</comment>
<evidence type="ECO:0000256" key="14">
    <source>
        <dbReference type="SAM" id="MobiDB-lite"/>
    </source>
</evidence>
<evidence type="ECO:0000259" key="16">
    <source>
        <dbReference type="PROSITE" id="PS50134"/>
    </source>
</evidence>
<dbReference type="EMBL" id="CAKKLH010000278">
    <property type="protein sequence ID" value="CAH0107666.1"/>
    <property type="molecule type" value="Genomic_DNA"/>
</dbReference>
<dbReference type="SMART" id="SM00551">
    <property type="entry name" value="ZnF_TAZ"/>
    <property type="match status" value="1"/>
</dbReference>